<gene>
    <name evidence="2" type="ORF">CLUP02_17555</name>
</gene>
<evidence type="ECO:0000313" key="2">
    <source>
        <dbReference type="EMBL" id="UQC76044.1"/>
    </source>
</evidence>
<keyword evidence="3" id="KW-1185">Reference proteome</keyword>
<dbReference type="Proteomes" id="UP000830671">
    <property type="component" value="Chromosome 10"/>
</dbReference>
<dbReference type="RefSeq" id="XP_049137687.1">
    <property type="nucleotide sequence ID" value="XM_049296463.1"/>
</dbReference>
<sequence>MLDPDRASQSSPACPNPPPNPRVNNRARRMSRSPRELMFFGCFPRTQRPTLFPKPQTSLLPFPSGPCGPRGSASGCEAELLVVT</sequence>
<proteinExistence type="predicted"/>
<organism evidence="2 3">
    <name type="scientific">Colletotrichum lupini</name>
    <dbReference type="NCBI Taxonomy" id="145971"/>
    <lineage>
        <taxon>Eukaryota</taxon>
        <taxon>Fungi</taxon>
        <taxon>Dikarya</taxon>
        <taxon>Ascomycota</taxon>
        <taxon>Pezizomycotina</taxon>
        <taxon>Sordariomycetes</taxon>
        <taxon>Hypocreomycetidae</taxon>
        <taxon>Glomerellales</taxon>
        <taxon>Glomerellaceae</taxon>
        <taxon>Colletotrichum</taxon>
        <taxon>Colletotrichum acutatum species complex</taxon>
    </lineage>
</organism>
<dbReference type="KEGG" id="clup:CLUP02_17555"/>
<dbReference type="AlphaFoldDB" id="A0A9Q8WAC4"/>
<dbReference type="EMBL" id="CP019472">
    <property type="protein sequence ID" value="UQC76044.1"/>
    <property type="molecule type" value="Genomic_DNA"/>
</dbReference>
<evidence type="ECO:0000313" key="3">
    <source>
        <dbReference type="Proteomes" id="UP000830671"/>
    </source>
</evidence>
<protein>
    <submittedName>
        <fullName evidence="2">Uncharacterized protein</fullName>
    </submittedName>
</protein>
<reference evidence="2" key="1">
    <citation type="journal article" date="2021" name="Mol. Plant Microbe Interact.">
        <title>Complete Genome Sequence of the Plant-Pathogenic Fungus Colletotrichum lupini.</title>
        <authorList>
            <person name="Baroncelli R."/>
            <person name="Pensec F."/>
            <person name="Da Lio D."/>
            <person name="Boufleur T."/>
            <person name="Vicente I."/>
            <person name="Sarrocco S."/>
            <person name="Picot A."/>
            <person name="Baraldi E."/>
            <person name="Sukno S."/>
            <person name="Thon M."/>
            <person name="Le Floch G."/>
        </authorList>
    </citation>
    <scope>NUCLEOTIDE SEQUENCE</scope>
    <source>
        <strain evidence="2">IMI 504893</strain>
    </source>
</reference>
<dbReference type="GeneID" id="73351473"/>
<evidence type="ECO:0000256" key="1">
    <source>
        <dbReference type="SAM" id="MobiDB-lite"/>
    </source>
</evidence>
<feature type="region of interest" description="Disordered" evidence="1">
    <location>
        <begin position="1"/>
        <end position="31"/>
    </location>
</feature>
<name>A0A9Q8WAC4_9PEZI</name>
<accession>A0A9Q8WAC4</accession>